<evidence type="ECO:0000313" key="23">
    <source>
        <dbReference type="Proteomes" id="UP000094793"/>
    </source>
</evidence>
<dbReference type="GO" id="GO:0004775">
    <property type="term" value="F:succinate-CoA ligase (ADP-forming) activity"/>
    <property type="evidence" value="ECO:0007669"/>
    <property type="project" value="UniProtKB-UniRule"/>
</dbReference>
<evidence type="ECO:0000313" key="28">
    <source>
        <dbReference type="Proteomes" id="UP000218620"/>
    </source>
</evidence>
<evidence type="ECO:0000313" key="15">
    <source>
        <dbReference type="EMBL" id="PCC47824.1"/>
    </source>
</evidence>
<evidence type="ECO:0000256" key="2">
    <source>
        <dbReference type="ARBA" id="ARBA00022532"/>
    </source>
</evidence>
<comment type="pathway">
    <text evidence="8">Carbohydrate metabolism; tricarboxylic acid cycle; succinate from succinyl-CoA (ligase route): step 1/1.</text>
</comment>
<dbReference type="Proteomes" id="UP000217881">
    <property type="component" value="Unassembled WGS sequence"/>
</dbReference>
<dbReference type="EMBL" id="CP017150">
    <property type="protein sequence ID" value="AOP54544.1"/>
    <property type="molecule type" value="Genomic_DNA"/>
</dbReference>
<keyword evidence="5 8" id="KW-0547">Nucleotide-binding</keyword>
<dbReference type="Proteomes" id="UP000234327">
    <property type="component" value="Unassembled WGS sequence"/>
</dbReference>
<keyword evidence="2 8" id="KW-0816">Tricarboxylic acid cycle</keyword>
<evidence type="ECO:0000313" key="30">
    <source>
        <dbReference type="Proteomes" id="UP000234300"/>
    </source>
</evidence>
<dbReference type="PROSITE" id="PS50975">
    <property type="entry name" value="ATP_GRASP"/>
    <property type="match status" value="1"/>
</dbReference>
<proteinExistence type="inferred from homology"/>
<evidence type="ECO:0000313" key="29">
    <source>
        <dbReference type="Proteomes" id="UP000234289"/>
    </source>
</evidence>
<dbReference type="GeneID" id="60907070"/>
<dbReference type="Proteomes" id="UP000234525">
    <property type="component" value="Unassembled WGS sequence"/>
</dbReference>
<dbReference type="Pfam" id="PF00549">
    <property type="entry name" value="Ligase_CoA"/>
    <property type="match status" value="1"/>
</dbReference>
<evidence type="ECO:0000313" key="32">
    <source>
        <dbReference type="Proteomes" id="UP000234525"/>
    </source>
</evidence>
<accession>A0A1D7W6D8</accession>
<reference evidence="24 25" key="3">
    <citation type="journal article" date="2017" name="Elife">
        <title>Extensive horizontal gene transfer in cheese-associated bacteria.</title>
        <authorList>
            <person name="Bonham K.S."/>
            <person name="Wolfe B.E."/>
            <person name="Dutton R.J."/>
        </authorList>
    </citation>
    <scope>NUCLEOTIDE SEQUENCE [LARGE SCALE GENOMIC DNA]</scope>
    <source>
        <strain evidence="17 26">738_8</strain>
        <strain evidence="16 25">900_6</strain>
        <strain evidence="15 24">947_7</strain>
        <strain evidence="14 28">962_8</strain>
        <strain evidence="13 27">JB5</strain>
    </source>
</reference>
<evidence type="ECO:0000313" key="34">
    <source>
        <dbReference type="Proteomes" id="UP000283000"/>
    </source>
</evidence>
<evidence type="ECO:0000256" key="1">
    <source>
        <dbReference type="ARBA" id="ARBA00009182"/>
    </source>
</evidence>
<keyword evidence="6 8" id="KW-0067">ATP-binding</keyword>
<dbReference type="GO" id="GO:0005524">
    <property type="term" value="F:ATP binding"/>
    <property type="evidence" value="ECO:0007669"/>
    <property type="project" value="UniProtKB-UniRule"/>
</dbReference>
<dbReference type="EMBL" id="CP025330">
    <property type="protein sequence ID" value="AZT94229.1"/>
    <property type="molecule type" value="Genomic_DNA"/>
</dbReference>
<evidence type="ECO:0000313" key="33">
    <source>
        <dbReference type="Proteomes" id="UP000282731"/>
    </source>
</evidence>
<dbReference type="EMBL" id="CP025334">
    <property type="protein sequence ID" value="AZT98020.1"/>
    <property type="molecule type" value="Genomic_DNA"/>
</dbReference>
<dbReference type="eggNOG" id="COG0045">
    <property type="taxonomic scope" value="Bacteria"/>
</dbReference>
<dbReference type="Proteomes" id="UP000217720">
    <property type="component" value="Unassembled WGS sequence"/>
</dbReference>
<keyword evidence="7 8" id="KW-0460">Magnesium</keyword>
<feature type="binding site" evidence="8">
    <location>
        <position position="46"/>
    </location>
    <ligand>
        <name>ATP</name>
        <dbReference type="ChEBI" id="CHEBI:30616"/>
    </ligand>
</feature>
<evidence type="ECO:0000313" key="10">
    <source>
        <dbReference type="EMBL" id="AOP54544.1"/>
    </source>
</evidence>
<dbReference type="EMBL" id="FXZB01000009">
    <property type="protein sequence ID" value="SMX77182.1"/>
    <property type="molecule type" value="Genomic_DNA"/>
</dbReference>
<evidence type="ECO:0000256" key="7">
    <source>
        <dbReference type="ARBA" id="ARBA00022842"/>
    </source>
</evidence>
<evidence type="ECO:0000313" key="35">
    <source>
        <dbReference type="Proteomes" id="UP000297736"/>
    </source>
</evidence>
<dbReference type="Pfam" id="PF08442">
    <property type="entry name" value="ATP-grasp_2"/>
    <property type="match status" value="1"/>
</dbReference>
<dbReference type="SUPFAM" id="SSF52210">
    <property type="entry name" value="Succinyl-CoA synthetase domains"/>
    <property type="match status" value="1"/>
</dbReference>
<evidence type="ECO:0000313" key="16">
    <source>
        <dbReference type="EMBL" id="PCC48779.1"/>
    </source>
</evidence>
<evidence type="ECO:0000256" key="5">
    <source>
        <dbReference type="ARBA" id="ARBA00022741"/>
    </source>
</evidence>
<dbReference type="Proteomes" id="UP000234289">
    <property type="component" value="Unassembled WGS sequence"/>
</dbReference>
<protein>
    <recommendedName>
        <fullName evidence="8">Succinate--CoA ligase [ADP-forming] subunit beta</fullName>
        <ecNumber evidence="8">6.2.1.5</ecNumber>
    </recommendedName>
    <alternativeName>
        <fullName evidence="8">Succinyl-CoA synthetase subunit beta</fullName>
        <shortName evidence="8">SCS-beta</shortName>
    </alternativeName>
</protein>
<reference evidence="29 32" key="5">
    <citation type="submission" date="2017-03" db="EMBL/GenBank/DDBJ databases">
        <authorList>
            <person name="Monnet C."/>
        </authorList>
    </citation>
    <scope>NUCLEOTIDE SEQUENCE [LARGE SCALE GENOMIC DNA]</scope>
    <source>
        <strain evidence="32">ATCC 9175</strain>
        <strain evidence="29">CNRZ 920</strain>
    </source>
</reference>
<evidence type="ECO:0000256" key="3">
    <source>
        <dbReference type="ARBA" id="ARBA00022598"/>
    </source>
</evidence>
<dbReference type="Proteomes" id="UP000234300">
    <property type="component" value="Unassembled WGS sequence"/>
</dbReference>
<dbReference type="OrthoDB" id="9802602at2"/>
<dbReference type="EMBL" id="NRGX01000001">
    <property type="protein sequence ID" value="PCC17288.1"/>
    <property type="molecule type" value="Genomic_DNA"/>
</dbReference>
<evidence type="ECO:0000259" key="9">
    <source>
        <dbReference type="PROSITE" id="PS50975"/>
    </source>
</evidence>
<comment type="function">
    <text evidence="8">Succinyl-CoA synthetase functions in the citric acid cycle (TCA), coupling the hydrolysis of succinyl-CoA to the synthesis of either ATP or GTP and thus represents the only step of substrate-level phosphorylation in the TCA. The beta subunit provides nucleotide specificity of the enzyme and binds the substrate succinate, while the binding sites for coenzyme A and phosphate are found in the alpha subunit.</text>
</comment>
<dbReference type="FunFam" id="3.40.50.261:FF:000007">
    <property type="entry name" value="Succinate--CoA ligase [ADP-forming] subunit beta"/>
    <property type="match status" value="1"/>
</dbReference>
<feature type="binding site" evidence="8">
    <location>
        <position position="192"/>
    </location>
    <ligand>
        <name>Mg(2+)</name>
        <dbReference type="ChEBI" id="CHEBI:18420"/>
    </ligand>
</feature>
<accession>A0A2H1J564</accession>
<evidence type="ECO:0000313" key="17">
    <source>
        <dbReference type="EMBL" id="PCC54886.1"/>
    </source>
</evidence>
<evidence type="ECO:0000313" key="12">
    <source>
        <dbReference type="EMBL" id="AZT98020.1"/>
    </source>
</evidence>
<reference evidence="10" key="1">
    <citation type="submission" date="2016-09" db="EMBL/GenBank/DDBJ databases">
        <title>Complete Genome Sequence of Brevibacterium aurantiacum SMQ-1335.</title>
        <authorList>
            <person name="de Melo A.G."/>
            <person name="Labrie S.J."/>
            <person name="Dumaresq J."/>
            <person name="Roberts R.J."/>
            <person name="Tremblay D.M."/>
            <person name="Moineau S."/>
        </authorList>
    </citation>
    <scope>NUCLEOTIDE SEQUENCE</scope>
    <source>
        <strain evidence="10">SMQ-1335</strain>
    </source>
</reference>
<evidence type="ECO:0000313" key="19">
    <source>
        <dbReference type="EMBL" id="SMX77182.1"/>
    </source>
</evidence>
<dbReference type="EMBL" id="RHFF01000001">
    <property type="protein sequence ID" value="TGD40472.1"/>
    <property type="molecule type" value="Genomic_DNA"/>
</dbReference>
<dbReference type="FunFam" id="3.30.1490.20:FF:000014">
    <property type="entry name" value="Succinate--CoA ligase [ADP-forming] subunit beta"/>
    <property type="match status" value="1"/>
</dbReference>
<dbReference type="PIRSF" id="PIRSF001554">
    <property type="entry name" value="SucCS_beta"/>
    <property type="match status" value="1"/>
</dbReference>
<feature type="binding site" evidence="8">
    <location>
        <begin position="53"/>
        <end position="55"/>
    </location>
    <ligand>
        <name>ATP</name>
        <dbReference type="ChEBI" id="CHEBI:30616"/>
    </ligand>
</feature>
<dbReference type="Proteomes" id="UP000297736">
    <property type="component" value="Unassembled WGS sequence"/>
</dbReference>
<dbReference type="Gene3D" id="3.40.50.261">
    <property type="entry name" value="Succinyl-CoA synthetase domains"/>
    <property type="match status" value="1"/>
</dbReference>
<evidence type="ECO:0000313" key="11">
    <source>
        <dbReference type="EMBL" id="AZT94229.1"/>
    </source>
</evidence>
<feature type="binding site" evidence="8">
    <location>
        <position position="100"/>
    </location>
    <ligand>
        <name>ATP</name>
        <dbReference type="ChEBI" id="CHEBI:30616"/>
    </ligand>
</feature>
<dbReference type="KEGG" id="blin:BLSMQ_2838"/>
<evidence type="ECO:0000313" key="22">
    <source>
        <dbReference type="EMBL" id="TGD40472.1"/>
    </source>
</evidence>
<gene>
    <name evidence="8" type="primary">sucC</name>
    <name evidence="19" type="ORF">BAUR9175_01592</name>
    <name evidence="18" type="ORF">BAUR920_00980</name>
    <name evidence="20" type="ORF">BAURA63_01909</name>
    <name evidence="21" type="ORF">BAURA86_02676</name>
    <name evidence="10" type="ORF">BLSMQ_2838</name>
    <name evidence="17" type="ORF">CIK59_05115</name>
    <name evidence="16" type="ORF">CIK62_17150</name>
    <name evidence="15" type="ORF">CIK64_02910</name>
    <name evidence="14" type="ORF">CIK65_14415</name>
    <name evidence="13" type="ORF">CIK79_02615</name>
    <name evidence="11" type="ORF">CXR23_14625</name>
    <name evidence="12" type="ORF">CXR27_14205</name>
    <name evidence="22" type="ORF">EB834_00025</name>
</gene>
<comment type="catalytic activity">
    <reaction evidence="8">
        <text>succinate + ATP + CoA = succinyl-CoA + ADP + phosphate</text>
        <dbReference type="Rhea" id="RHEA:17661"/>
        <dbReference type="ChEBI" id="CHEBI:30031"/>
        <dbReference type="ChEBI" id="CHEBI:30616"/>
        <dbReference type="ChEBI" id="CHEBI:43474"/>
        <dbReference type="ChEBI" id="CHEBI:57287"/>
        <dbReference type="ChEBI" id="CHEBI:57292"/>
        <dbReference type="ChEBI" id="CHEBI:456216"/>
        <dbReference type="EC" id="6.2.1.5"/>
    </reaction>
</comment>
<evidence type="ECO:0000313" key="31">
    <source>
        <dbReference type="Proteomes" id="UP000234327"/>
    </source>
</evidence>
<dbReference type="Proteomes" id="UP000094793">
    <property type="component" value="Chromosome"/>
</dbReference>
<dbReference type="InterPro" id="IPR013650">
    <property type="entry name" value="ATP-grasp_succ-CoA_synth-type"/>
</dbReference>
<dbReference type="GO" id="GO:0005829">
    <property type="term" value="C:cytosol"/>
    <property type="evidence" value="ECO:0007669"/>
    <property type="project" value="TreeGrafter"/>
</dbReference>
<dbReference type="PROSITE" id="PS01217">
    <property type="entry name" value="SUCCINYL_COA_LIG_3"/>
    <property type="match status" value="1"/>
</dbReference>
<dbReference type="InterPro" id="IPR017866">
    <property type="entry name" value="Succ-CoA_synthase_bsu_CS"/>
</dbReference>
<dbReference type="EMBL" id="NRGQ01000022">
    <property type="protein sequence ID" value="PCC42138.1"/>
    <property type="molecule type" value="Genomic_DNA"/>
</dbReference>
<feature type="binding site" evidence="8">
    <location>
        <position position="95"/>
    </location>
    <ligand>
        <name>ATP</name>
        <dbReference type="ChEBI" id="CHEBI:30616"/>
    </ligand>
</feature>
<feature type="binding site" evidence="8">
    <location>
        <position position="206"/>
    </location>
    <ligand>
        <name>Mg(2+)</name>
        <dbReference type="ChEBI" id="CHEBI:18420"/>
    </ligand>
</feature>
<dbReference type="PATRIC" id="fig|1703.10.peg.2933"/>
<evidence type="ECO:0000256" key="4">
    <source>
        <dbReference type="ARBA" id="ARBA00022723"/>
    </source>
</evidence>
<reference evidence="33 34" key="6">
    <citation type="submission" date="2017-12" db="EMBL/GenBank/DDBJ databases">
        <authorList>
            <person name="Levesque S."/>
        </authorList>
    </citation>
    <scope>NUCLEOTIDE SEQUENCE [LARGE SCALE GENOMIC DNA]</scope>
    <source>
        <strain evidence="11 34">SMQ-1417</strain>
        <strain evidence="12 33">SMQ-1420</strain>
    </source>
</reference>
<dbReference type="InterPro" id="IPR011761">
    <property type="entry name" value="ATP-grasp"/>
</dbReference>
<dbReference type="InterPro" id="IPR016102">
    <property type="entry name" value="Succinyl-CoA_synth-like"/>
</dbReference>
<evidence type="ECO:0000313" key="27">
    <source>
        <dbReference type="Proteomes" id="UP000218377"/>
    </source>
</evidence>
<feature type="binding site" evidence="8">
    <location>
        <begin position="319"/>
        <end position="321"/>
    </location>
    <ligand>
        <name>substrate</name>
        <note>ligand shared with subunit alpha</note>
    </ligand>
</feature>
<keyword evidence="32" id="KW-1185">Reference proteome</keyword>
<dbReference type="RefSeq" id="WP_009885127.1">
    <property type="nucleotide sequence ID" value="NZ_AAGP01000049.1"/>
</dbReference>
<dbReference type="EC" id="6.2.1.5" evidence="8"/>
<accession>A0A2A3ZB59</accession>
<dbReference type="Proteomes" id="UP000282731">
    <property type="component" value="Chromosome"/>
</dbReference>
<evidence type="ECO:0000256" key="6">
    <source>
        <dbReference type="ARBA" id="ARBA00022840"/>
    </source>
</evidence>
<reference evidence="23" key="2">
    <citation type="submission" date="2016-09" db="EMBL/GenBank/DDBJ databases">
        <title>Complete Genome Sequence of Brevibacterium linens SMQ-1335.</title>
        <authorList>
            <person name="de Melo A.G."/>
            <person name="Labrie S.J."/>
            <person name="Dumaresq J."/>
            <person name="Roberts R.J."/>
            <person name="Tremblay D.M."/>
            <person name="Moineau S."/>
        </authorList>
    </citation>
    <scope>NUCLEOTIDE SEQUENCE [LARGE SCALE GENOMIC DNA]</scope>
    <source>
        <strain evidence="23">SMQ-1335</strain>
    </source>
</reference>
<comment type="caution">
    <text evidence="8">Lacks conserved residue(s) required for the propagation of feature annotation.</text>
</comment>
<dbReference type="GO" id="GO:0006099">
    <property type="term" value="P:tricarboxylic acid cycle"/>
    <property type="evidence" value="ECO:0007669"/>
    <property type="project" value="UniProtKB-UniRule"/>
</dbReference>
<reference evidence="22 35" key="7">
    <citation type="submission" date="2018-10" db="EMBL/GenBank/DDBJ databases">
        <title>Brevibacterium genomes from Austrain hard cheese rinds.</title>
        <authorList>
            <person name="Anast J.M."/>
            <person name="Dzieciol M."/>
            <person name="Schultz D.L."/>
            <person name="Mann E."/>
            <person name="Wagner M."/>
            <person name="Schmitz-Esser S."/>
        </authorList>
    </citation>
    <scope>NUCLEOTIDE SEQUENCE [LARGE SCALE GENOMIC DNA]</scope>
    <source>
        <strain evidence="22 35">L261</strain>
    </source>
</reference>
<feature type="binding site" evidence="8">
    <location>
        <position position="257"/>
    </location>
    <ligand>
        <name>substrate</name>
        <note>ligand shared with subunit alpha</note>
    </ligand>
</feature>
<dbReference type="NCBIfam" id="NF001913">
    <property type="entry name" value="PRK00696.1"/>
    <property type="match status" value="1"/>
</dbReference>
<dbReference type="GO" id="GO:0006104">
    <property type="term" value="P:succinyl-CoA metabolic process"/>
    <property type="evidence" value="ECO:0007669"/>
    <property type="project" value="TreeGrafter"/>
</dbReference>
<dbReference type="NCBIfam" id="TIGR01016">
    <property type="entry name" value="sucCoAbeta"/>
    <property type="match status" value="1"/>
</dbReference>
<dbReference type="Proteomes" id="UP000218377">
    <property type="component" value="Unassembled WGS sequence"/>
</dbReference>
<dbReference type="PANTHER" id="PTHR11815">
    <property type="entry name" value="SUCCINYL-COA SYNTHETASE BETA CHAIN"/>
    <property type="match status" value="1"/>
</dbReference>
<dbReference type="InterPro" id="IPR013815">
    <property type="entry name" value="ATP_grasp_subdomain_1"/>
</dbReference>
<dbReference type="EMBL" id="FXZG01000004">
    <property type="protein sequence ID" value="SMX73935.1"/>
    <property type="molecule type" value="Genomic_DNA"/>
</dbReference>
<dbReference type="EMBL" id="NRHA01000007">
    <property type="protein sequence ID" value="PCC54886.1"/>
    <property type="molecule type" value="Genomic_DNA"/>
</dbReference>
<dbReference type="Gene3D" id="3.30.1490.20">
    <property type="entry name" value="ATP-grasp fold, A domain"/>
    <property type="match status" value="1"/>
</dbReference>
<dbReference type="GO" id="GO:0042709">
    <property type="term" value="C:succinate-CoA ligase complex"/>
    <property type="evidence" value="ECO:0007669"/>
    <property type="project" value="TreeGrafter"/>
</dbReference>
<comment type="catalytic activity">
    <reaction evidence="8">
        <text>GTP + succinate + CoA = succinyl-CoA + GDP + phosphate</text>
        <dbReference type="Rhea" id="RHEA:22120"/>
        <dbReference type="ChEBI" id="CHEBI:30031"/>
        <dbReference type="ChEBI" id="CHEBI:37565"/>
        <dbReference type="ChEBI" id="CHEBI:43474"/>
        <dbReference type="ChEBI" id="CHEBI:57287"/>
        <dbReference type="ChEBI" id="CHEBI:57292"/>
        <dbReference type="ChEBI" id="CHEBI:58189"/>
    </reaction>
</comment>
<dbReference type="EMBL" id="FXZI01000010">
    <property type="protein sequence ID" value="SMX97763.1"/>
    <property type="molecule type" value="Genomic_DNA"/>
</dbReference>
<dbReference type="SUPFAM" id="SSF56059">
    <property type="entry name" value="Glutathione synthetase ATP-binding domain-like"/>
    <property type="match status" value="1"/>
</dbReference>
<sequence>MDLFEYQARDLFEKHGVPVLKAQVATTPEAAKKAAEDLGGGVVVVKSQVKMGGRGKAGGVKVAKNPEEAEARAKDILGLDIKGHITEKVMIAEGADIAEEYYFSVLLDRSNRTYLAMCSKEGGVEIEQLAEERPEALAKIPVSAIDGIDAAKAEEIAKEAGFDADTAAKVAPVLMSLWTVFEKEDASLVEVNPLVKTGAGDIIALDGKVSLDENADFRQPEHEELRDDSAENPLELKAKKLDLNYVKLDGEVGIIGNGAGLVMSTLDVVAYAGEKHSNVKPANFLDIGGGASAEVMANGLEVILGDEQVKSVFVNVFGGITACDAVADGIVKALEILGDQATKPLVVRLDGNNVEEGRAILKEAANPLVTLTDTMDGGADKAAELAAAK</sequence>
<dbReference type="Proteomes" id="UP000283000">
    <property type="component" value="Chromosome"/>
</dbReference>
<dbReference type="GO" id="GO:0000287">
    <property type="term" value="F:magnesium ion binding"/>
    <property type="evidence" value="ECO:0007669"/>
    <property type="project" value="UniProtKB-UniRule"/>
</dbReference>
<dbReference type="UniPathway" id="UPA00223">
    <property type="reaction ID" value="UER00999"/>
</dbReference>
<reference evidence="30 31" key="4">
    <citation type="submission" date="2017-03" db="EMBL/GenBank/DDBJ databases">
        <authorList>
            <person name="Afonso C.L."/>
            <person name="Miller P.J."/>
            <person name="Scott M.A."/>
            <person name="Spackman E."/>
            <person name="Goraichik I."/>
            <person name="Dimitrov K.M."/>
            <person name="Suarez D.L."/>
            <person name="Swayne D.E."/>
        </authorList>
    </citation>
    <scope>NUCLEOTIDE SEQUENCE [LARGE SCALE GENOMIC DNA]</scope>
    <source>
        <strain evidence="20">6</strain>
        <strain evidence="31">6(3)</strain>
        <strain evidence="21">8</strain>
        <strain evidence="30">8(6)</strain>
        <strain evidence="19">ATCC 9175</strain>
        <strain evidence="18">CNRZ 920</strain>
    </source>
</reference>
<comment type="similarity">
    <text evidence="1 8">Belongs to the succinate/malate CoA ligase beta subunit family.</text>
</comment>
<keyword evidence="4 8" id="KW-0479">Metal-binding</keyword>
<dbReference type="InterPro" id="IPR005809">
    <property type="entry name" value="Succ_CoA_ligase-like_bsu"/>
</dbReference>
<dbReference type="PANTHER" id="PTHR11815:SF10">
    <property type="entry name" value="SUCCINATE--COA LIGASE [GDP-FORMING] SUBUNIT BETA, MITOCHONDRIAL"/>
    <property type="match status" value="1"/>
</dbReference>
<keyword evidence="3 8" id="KW-0436">Ligase</keyword>
<organism evidence="10 23">
    <name type="scientific">Brevibacterium aurantiacum</name>
    <dbReference type="NCBI Taxonomy" id="273384"/>
    <lineage>
        <taxon>Bacteria</taxon>
        <taxon>Bacillati</taxon>
        <taxon>Actinomycetota</taxon>
        <taxon>Actinomycetes</taxon>
        <taxon>Micrococcales</taxon>
        <taxon>Brevibacteriaceae</taxon>
        <taxon>Brevibacterium</taxon>
    </lineage>
</organism>
<evidence type="ECO:0000256" key="8">
    <source>
        <dbReference type="HAMAP-Rule" id="MF_00558"/>
    </source>
</evidence>
<evidence type="ECO:0000313" key="18">
    <source>
        <dbReference type="EMBL" id="SMX73935.1"/>
    </source>
</evidence>
<evidence type="ECO:0000313" key="24">
    <source>
        <dbReference type="Proteomes" id="UP000217564"/>
    </source>
</evidence>
<dbReference type="Proteomes" id="UP000218620">
    <property type="component" value="Unassembled WGS sequence"/>
</dbReference>
<comment type="cofactor">
    <cofactor evidence="8">
        <name>Mg(2+)</name>
        <dbReference type="ChEBI" id="CHEBI:18420"/>
    </cofactor>
    <text evidence="8">Binds 1 Mg(2+) ion per subunit.</text>
</comment>
<dbReference type="Proteomes" id="UP000217564">
    <property type="component" value="Unassembled WGS sequence"/>
</dbReference>
<dbReference type="EMBL" id="NRGP01000004">
    <property type="protein sequence ID" value="PCC47824.1"/>
    <property type="molecule type" value="Genomic_DNA"/>
</dbReference>
<comment type="subunit">
    <text evidence="8">Heterotetramer of two alpha and two beta subunits.</text>
</comment>
<dbReference type="AlphaFoldDB" id="A0A1D7W6D8"/>
<dbReference type="EMBL" id="NRGO01000027">
    <property type="protein sequence ID" value="PCC48779.1"/>
    <property type="molecule type" value="Genomic_DNA"/>
</dbReference>
<name>A0A1D7W6D8_BREAU</name>
<evidence type="ECO:0000313" key="20">
    <source>
        <dbReference type="EMBL" id="SMX82549.1"/>
    </source>
</evidence>
<evidence type="ECO:0000313" key="26">
    <source>
        <dbReference type="Proteomes" id="UP000217881"/>
    </source>
</evidence>
<evidence type="ECO:0000313" key="21">
    <source>
        <dbReference type="EMBL" id="SMX97763.1"/>
    </source>
</evidence>
<dbReference type="Gene3D" id="3.30.470.20">
    <property type="entry name" value="ATP-grasp fold, B domain"/>
    <property type="match status" value="1"/>
</dbReference>
<evidence type="ECO:0000313" key="14">
    <source>
        <dbReference type="EMBL" id="PCC42138.1"/>
    </source>
</evidence>
<dbReference type="EMBL" id="FXYZ01000006">
    <property type="protein sequence ID" value="SMX82549.1"/>
    <property type="molecule type" value="Genomic_DNA"/>
</dbReference>
<reference evidence="33 34" key="8">
    <citation type="submission" date="2019-01" db="EMBL/GenBank/DDBJ databases">
        <title>Comparative genomic analysis of Brevibacterium aurantiacum sheds light on its evolution and its adaptation to smear-ripened cheeses.</title>
        <authorList>
            <person name="Moineau S."/>
        </authorList>
    </citation>
    <scope>NUCLEOTIDE SEQUENCE [LARGE SCALE GENOMIC DNA]</scope>
    <source>
        <strain evidence="11 34">SMQ-1417</strain>
        <strain evidence="12 33">SMQ-1420</strain>
    </source>
</reference>
<evidence type="ECO:0000313" key="25">
    <source>
        <dbReference type="Proteomes" id="UP000217720"/>
    </source>
</evidence>
<evidence type="ECO:0000313" key="13">
    <source>
        <dbReference type="EMBL" id="PCC17288.1"/>
    </source>
</evidence>
<feature type="domain" description="ATP-grasp" evidence="9">
    <location>
        <begin position="9"/>
        <end position="226"/>
    </location>
</feature>
<dbReference type="InterPro" id="IPR005811">
    <property type="entry name" value="SUCC_ACL_C"/>
</dbReference>
<dbReference type="HAMAP" id="MF_00558">
    <property type="entry name" value="Succ_CoA_beta"/>
    <property type="match status" value="1"/>
</dbReference>
<dbReference type="FunFam" id="3.30.470.20:FF:000002">
    <property type="entry name" value="Succinate--CoA ligase [ADP-forming] subunit beta"/>
    <property type="match status" value="1"/>
</dbReference>